<comment type="similarity">
    <text evidence="9">Belongs to the carbohydrate kinase PfkB family. Ribokinase subfamily.</text>
</comment>
<evidence type="ECO:0000256" key="6">
    <source>
        <dbReference type="ARBA" id="ARBA00022842"/>
    </source>
</evidence>
<keyword evidence="9" id="KW-0963">Cytoplasm</keyword>
<keyword evidence="5 9" id="KW-0067">ATP-binding</keyword>
<dbReference type="AlphaFoldDB" id="A0A9E7AFX4"/>
<sequence>MSVADRGRALEALERLGAPVVALGSLNADLTVTTQRLPGPGETVVGSDLRILPGGKSANQAATAALLGVPTTMIGAVGRDGNGQLLLESLALKGVDTRHVYEREVATGTAMITVDAAAENTIVISAGANATLTPADVVDKAQVIAEAGALGLCLEVSLETVTAAARCAHEAGVPVVLNVSPARQLSPELLELTDVLIVNQHELALVSGQSVDTADLEQVAKAFMATGVKRGVLTLGGAGSLIYEEGRLEWVAAFKVTPVDTTGAGDSFMGTLLSALASGISLADGATLAAAVAACSTTKVGAQASYASADEVREFLK</sequence>
<comment type="caution">
    <text evidence="9">Lacks conserved residue(s) required for the propagation of feature annotation.</text>
</comment>
<dbReference type="Proteomes" id="UP000830236">
    <property type="component" value="Chromosome"/>
</dbReference>
<feature type="binding site" evidence="9">
    <location>
        <begin position="265"/>
        <end position="266"/>
    </location>
    <ligand>
        <name>ATP</name>
        <dbReference type="ChEBI" id="CHEBI:30616"/>
    </ligand>
</feature>
<comment type="pathway">
    <text evidence="9">Carbohydrate metabolism; D-ribose degradation; D-ribose 5-phosphate from beta-D-ribopyranose: step 2/2.</text>
</comment>
<dbReference type="GO" id="GO:0019303">
    <property type="term" value="P:D-ribose catabolic process"/>
    <property type="evidence" value="ECO:0007669"/>
    <property type="project" value="UniProtKB-UniRule"/>
</dbReference>
<feature type="binding site" evidence="9">
    <location>
        <position position="299"/>
    </location>
    <ligand>
        <name>K(+)</name>
        <dbReference type="ChEBI" id="CHEBI:29103"/>
    </ligand>
</feature>
<keyword evidence="3 9" id="KW-0547">Nucleotide-binding</keyword>
<evidence type="ECO:0000313" key="11">
    <source>
        <dbReference type="EMBL" id="UQF79896.1"/>
    </source>
</evidence>
<dbReference type="InterPro" id="IPR002139">
    <property type="entry name" value="Ribo/fructo_kinase"/>
</dbReference>
<dbReference type="Pfam" id="PF00294">
    <property type="entry name" value="PfkB"/>
    <property type="match status" value="1"/>
</dbReference>
<feature type="binding site" evidence="9">
    <location>
        <position position="155"/>
    </location>
    <ligand>
        <name>substrate</name>
    </ligand>
</feature>
<comment type="activity regulation">
    <text evidence="9">Activated by a monovalent cation that binds near, but not in, the active site. The most likely occupant of the site in vivo is potassium. Ion binding induces a conformational change that may alter substrate affinity.</text>
</comment>
<dbReference type="InterPro" id="IPR011877">
    <property type="entry name" value="Ribokinase"/>
</dbReference>
<feature type="active site" description="Proton acceptor" evidence="9">
    <location>
        <position position="266"/>
    </location>
</feature>
<evidence type="ECO:0000256" key="9">
    <source>
        <dbReference type="HAMAP-Rule" id="MF_01987"/>
    </source>
</evidence>
<feature type="binding site" evidence="9">
    <location>
        <position position="301"/>
    </location>
    <ligand>
        <name>K(+)</name>
        <dbReference type="ChEBI" id="CHEBI:29103"/>
    </ligand>
</feature>
<keyword evidence="7 9" id="KW-0630">Potassium</keyword>
<dbReference type="PANTHER" id="PTHR10584:SF166">
    <property type="entry name" value="RIBOKINASE"/>
    <property type="match status" value="1"/>
</dbReference>
<dbReference type="CDD" id="cd01174">
    <property type="entry name" value="ribokinase"/>
    <property type="match status" value="1"/>
</dbReference>
<keyword evidence="1 9" id="KW-0808">Transferase</keyword>
<name>A0A9E7AFX4_9ACTO</name>
<dbReference type="GO" id="GO:0005829">
    <property type="term" value="C:cytosol"/>
    <property type="evidence" value="ECO:0007669"/>
    <property type="project" value="TreeGrafter"/>
</dbReference>
<evidence type="ECO:0000256" key="2">
    <source>
        <dbReference type="ARBA" id="ARBA00022723"/>
    </source>
</evidence>
<comment type="cofactor">
    <cofactor evidence="9">
        <name>Mg(2+)</name>
        <dbReference type="ChEBI" id="CHEBI:18420"/>
    </cofactor>
    <text evidence="9">Requires a divalent cation, most likely magnesium in vivo, as an electrophilic catalyst to aid phosphoryl group transfer. It is the chelate of the metal and the nucleotide that is the actual substrate.</text>
</comment>
<comment type="catalytic activity">
    <reaction evidence="9">
        <text>D-ribose + ATP = D-ribose 5-phosphate + ADP + H(+)</text>
        <dbReference type="Rhea" id="RHEA:13697"/>
        <dbReference type="ChEBI" id="CHEBI:15378"/>
        <dbReference type="ChEBI" id="CHEBI:30616"/>
        <dbReference type="ChEBI" id="CHEBI:47013"/>
        <dbReference type="ChEBI" id="CHEBI:78346"/>
        <dbReference type="ChEBI" id="CHEBI:456216"/>
        <dbReference type="EC" id="2.7.1.15"/>
    </reaction>
</comment>
<evidence type="ECO:0000256" key="7">
    <source>
        <dbReference type="ARBA" id="ARBA00022958"/>
    </source>
</evidence>
<dbReference type="SUPFAM" id="SSF53613">
    <property type="entry name" value="Ribokinase-like"/>
    <property type="match status" value="1"/>
</dbReference>
<feature type="binding site" evidence="9">
    <location>
        <position position="262"/>
    </location>
    <ligand>
        <name>K(+)</name>
        <dbReference type="ChEBI" id="CHEBI:29103"/>
    </ligand>
</feature>
<feature type="binding site" evidence="9">
    <location>
        <position position="199"/>
    </location>
    <ligand>
        <name>ATP</name>
        <dbReference type="ChEBI" id="CHEBI:30616"/>
    </ligand>
</feature>
<dbReference type="GO" id="GO:0005524">
    <property type="term" value="F:ATP binding"/>
    <property type="evidence" value="ECO:0007669"/>
    <property type="project" value="UniProtKB-UniRule"/>
</dbReference>
<dbReference type="KEGG" id="agh:M3I41_01040"/>
<evidence type="ECO:0000256" key="5">
    <source>
        <dbReference type="ARBA" id="ARBA00022840"/>
    </source>
</evidence>
<keyword evidence="4 9" id="KW-0418">Kinase</keyword>
<comment type="subcellular location">
    <subcellularLocation>
        <location evidence="9">Cytoplasm</location>
    </subcellularLocation>
</comment>
<comment type="function">
    <text evidence="9">Catalyzes the phosphorylation of ribose at O-5 in a reaction requiring ATP and magnesium. The resulting D-ribose-5-phosphate can then be used either for sythesis of nucleotides, histidine, and tryptophan, or as a component of the pentose phosphate pathway.</text>
</comment>
<protein>
    <recommendedName>
        <fullName evidence="9">Ribokinase</fullName>
        <shortName evidence="9">RK</shortName>
        <ecNumber evidence="9">2.7.1.15</ecNumber>
    </recommendedName>
</protein>
<dbReference type="Gene3D" id="3.40.1190.20">
    <property type="match status" value="1"/>
</dbReference>
<keyword evidence="8 9" id="KW-0119">Carbohydrate metabolism</keyword>
<evidence type="ECO:0000256" key="8">
    <source>
        <dbReference type="ARBA" id="ARBA00023277"/>
    </source>
</evidence>
<keyword evidence="6 9" id="KW-0460">Magnesium</keyword>
<feature type="binding site" evidence="9">
    <location>
        <position position="296"/>
    </location>
    <ligand>
        <name>K(+)</name>
        <dbReference type="ChEBI" id="CHEBI:29103"/>
    </ligand>
</feature>
<comment type="subunit">
    <text evidence="9">Homodimer.</text>
</comment>
<dbReference type="InterPro" id="IPR011611">
    <property type="entry name" value="PfkB_dom"/>
</dbReference>
<proteinExistence type="inferred from homology"/>
<accession>A0A9E7AFX4</accession>
<feature type="binding site" evidence="9">
    <location>
        <position position="266"/>
    </location>
    <ligand>
        <name>substrate</name>
    </ligand>
</feature>
<dbReference type="EMBL" id="CP097095">
    <property type="protein sequence ID" value="UQF79896.1"/>
    <property type="molecule type" value="Genomic_DNA"/>
</dbReference>
<feature type="binding site" evidence="9">
    <location>
        <begin position="55"/>
        <end position="59"/>
    </location>
    <ligand>
        <name>substrate</name>
    </ligand>
</feature>
<keyword evidence="2 9" id="KW-0479">Metal-binding</keyword>
<dbReference type="HAMAP" id="MF_01987">
    <property type="entry name" value="Ribokinase"/>
    <property type="match status" value="1"/>
</dbReference>
<organism evidence="11 12">
    <name type="scientific">Actinomyces graevenitzii</name>
    <dbReference type="NCBI Taxonomy" id="55565"/>
    <lineage>
        <taxon>Bacteria</taxon>
        <taxon>Bacillati</taxon>
        <taxon>Actinomycetota</taxon>
        <taxon>Actinomycetes</taxon>
        <taxon>Actinomycetales</taxon>
        <taxon>Actinomycetaceae</taxon>
        <taxon>Actinomyces</taxon>
    </lineage>
</organism>
<feature type="binding site" evidence="9">
    <location>
        <position position="305"/>
    </location>
    <ligand>
        <name>K(+)</name>
        <dbReference type="ChEBI" id="CHEBI:29103"/>
    </ligand>
</feature>
<feature type="binding site" evidence="9">
    <location>
        <begin position="234"/>
        <end position="239"/>
    </location>
    <ligand>
        <name>ATP</name>
        <dbReference type="ChEBI" id="CHEBI:30616"/>
    </ligand>
</feature>
<dbReference type="GO" id="GO:0046872">
    <property type="term" value="F:metal ion binding"/>
    <property type="evidence" value="ECO:0007669"/>
    <property type="project" value="UniProtKB-KW"/>
</dbReference>
<evidence type="ECO:0000256" key="3">
    <source>
        <dbReference type="ARBA" id="ARBA00022741"/>
    </source>
</evidence>
<dbReference type="GO" id="GO:0004747">
    <property type="term" value="F:ribokinase activity"/>
    <property type="evidence" value="ECO:0007669"/>
    <property type="project" value="UniProtKB-UniRule"/>
</dbReference>
<evidence type="ECO:0000313" key="12">
    <source>
        <dbReference type="Proteomes" id="UP000830236"/>
    </source>
</evidence>
<dbReference type="InterPro" id="IPR029056">
    <property type="entry name" value="Ribokinase-like"/>
</dbReference>
<feature type="binding site" evidence="9">
    <location>
        <position position="260"/>
    </location>
    <ligand>
        <name>K(+)</name>
        <dbReference type="ChEBI" id="CHEBI:29103"/>
    </ligand>
</feature>
<dbReference type="PRINTS" id="PR00990">
    <property type="entry name" value="RIBOKINASE"/>
</dbReference>
<feature type="binding site" evidence="9">
    <location>
        <begin position="27"/>
        <end position="29"/>
    </location>
    <ligand>
        <name>substrate</name>
    </ligand>
</feature>
<evidence type="ECO:0000256" key="1">
    <source>
        <dbReference type="ARBA" id="ARBA00022679"/>
    </source>
</evidence>
<dbReference type="PANTHER" id="PTHR10584">
    <property type="entry name" value="SUGAR KINASE"/>
    <property type="match status" value="1"/>
</dbReference>
<feature type="domain" description="Carbohydrate kinase PfkB" evidence="10">
    <location>
        <begin position="20"/>
        <end position="305"/>
    </location>
</feature>
<reference evidence="11" key="1">
    <citation type="submission" date="2022-05" db="EMBL/GenBank/DDBJ databases">
        <title>Using nanopore sequencing to obtain complete genomes from saliva samples.</title>
        <authorList>
            <person name="Baker J.L."/>
        </authorList>
    </citation>
    <scope>NUCLEOTIDE SEQUENCE</scope>
    <source>
        <strain evidence="11">JCVI-JB-Ag32</strain>
    </source>
</reference>
<evidence type="ECO:0000259" key="10">
    <source>
        <dbReference type="Pfam" id="PF00294"/>
    </source>
</evidence>
<dbReference type="EC" id="2.7.1.15" evidence="9"/>
<gene>
    <name evidence="9" type="primary">rbsK</name>
    <name evidence="11" type="ORF">M3I41_01040</name>
</gene>
<evidence type="ECO:0000256" key="4">
    <source>
        <dbReference type="ARBA" id="ARBA00022777"/>
    </source>
</evidence>